<dbReference type="Gene3D" id="1.10.10.60">
    <property type="entry name" value="Homeodomain-like"/>
    <property type="match status" value="1"/>
</dbReference>
<dbReference type="GO" id="GO:0043565">
    <property type="term" value="F:sequence-specific DNA binding"/>
    <property type="evidence" value="ECO:0007669"/>
    <property type="project" value="InterPro"/>
</dbReference>
<evidence type="ECO:0000313" key="7">
    <source>
        <dbReference type="Proteomes" id="UP000465810"/>
    </source>
</evidence>
<reference evidence="6 7" key="1">
    <citation type="submission" date="2019-12" db="EMBL/GenBank/DDBJ databases">
        <authorList>
            <person name="Feng G."/>
            <person name="Zhu H."/>
        </authorList>
    </citation>
    <scope>NUCLEOTIDE SEQUENCE [LARGE SCALE GENOMIC DNA]</scope>
    <source>
        <strain evidence="6 7">FGD1</strain>
    </source>
</reference>
<name>A0A7X4GCP8_9SPHN</name>
<dbReference type="InterPro" id="IPR046532">
    <property type="entry name" value="DUF6597"/>
</dbReference>
<evidence type="ECO:0000313" key="6">
    <source>
        <dbReference type="EMBL" id="MYL96228.1"/>
    </source>
</evidence>
<dbReference type="RefSeq" id="WP_160983979.1">
    <property type="nucleotide sequence ID" value="NZ_WVTD01000001.1"/>
</dbReference>
<gene>
    <name evidence="6" type="ORF">GR702_00375</name>
</gene>
<comment type="caution">
    <text evidence="6">The sequence shown here is derived from an EMBL/GenBank/DDBJ whole genome shotgun (WGS) entry which is preliminary data.</text>
</comment>
<dbReference type="InterPro" id="IPR050204">
    <property type="entry name" value="AraC_XylS_family_regulators"/>
</dbReference>
<evidence type="ECO:0000256" key="1">
    <source>
        <dbReference type="ARBA" id="ARBA00023015"/>
    </source>
</evidence>
<keyword evidence="3" id="KW-0804">Transcription</keyword>
<dbReference type="InterPro" id="IPR018060">
    <property type="entry name" value="HTH_AraC"/>
</dbReference>
<keyword evidence="7" id="KW-1185">Reference proteome</keyword>
<keyword evidence="1" id="KW-0805">Transcription regulation</keyword>
<dbReference type="Pfam" id="PF20240">
    <property type="entry name" value="DUF6597"/>
    <property type="match status" value="1"/>
</dbReference>
<dbReference type="Pfam" id="PF12833">
    <property type="entry name" value="HTH_18"/>
    <property type="match status" value="1"/>
</dbReference>
<keyword evidence="2" id="KW-0238">DNA-binding</keyword>
<organism evidence="6 7">
    <name type="scientific">Novosphingobium silvae</name>
    <dbReference type="NCBI Taxonomy" id="2692619"/>
    <lineage>
        <taxon>Bacteria</taxon>
        <taxon>Pseudomonadati</taxon>
        <taxon>Pseudomonadota</taxon>
        <taxon>Alphaproteobacteria</taxon>
        <taxon>Sphingomonadales</taxon>
        <taxon>Sphingomonadaceae</taxon>
        <taxon>Novosphingobium</taxon>
    </lineage>
</organism>
<sequence length="314" mass="34779">MQRKNRPAVDPAIAPQQGVTRDGQPLSYNRAPAADLAPWVARLYVTKVQAPADYTLACGLLNDTAFIRVQLAGKWRADTATGRVFSENEAMFFGPQSRRMPIAVTGSFISVGLALRPGACTALGGPRMGEFLDRVVPTGAVATPSERIVEMLDPAGSPEDWLLALEGMIREQVRQVDGRLPDPVTVMFEEITFRDPGMSVTTAAAECGVDRRKLERVISRDFGMPPKQVLRRARALDMASHLRGVADRNEGDEIALRYYDESHLIHEFTDLLGMSPRQFVKTPQPLLTLTLESRQARRLEALHRLQPGAPRPWE</sequence>
<dbReference type="GO" id="GO:0003700">
    <property type="term" value="F:DNA-binding transcription factor activity"/>
    <property type="evidence" value="ECO:0007669"/>
    <property type="project" value="InterPro"/>
</dbReference>
<evidence type="ECO:0000256" key="3">
    <source>
        <dbReference type="ARBA" id="ARBA00023163"/>
    </source>
</evidence>
<proteinExistence type="predicted"/>
<evidence type="ECO:0000256" key="4">
    <source>
        <dbReference type="SAM" id="MobiDB-lite"/>
    </source>
</evidence>
<dbReference type="PANTHER" id="PTHR46796">
    <property type="entry name" value="HTH-TYPE TRANSCRIPTIONAL ACTIVATOR RHAS-RELATED"/>
    <property type="match status" value="1"/>
</dbReference>
<protein>
    <submittedName>
        <fullName evidence="6">Helix-turn-helix domain-containing protein</fullName>
    </submittedName>
</protein>
<feature type="domain" description="HTH araC/xylS-type" evidence="5">
    <location>
        <begin position="182"/>
        <end position="282"/>
    </location>
</feature>
<dbReference type="Proteomes" id="UP000465810">
    <property type="component" value="Unassembled WGS sequence"/>
</dbReference>
<dbReference type="PROSITE" id="PS01124">
    <property type="entry name" value="HTH_ARAC_FAMILY_2"/>
    <property type="match status" value="1"/>
</dbReference>
<evidence type="ECO:0000259" key="5">
    <source>
        <dbReference type="PROSITE" id="PS01124"/>
    </source>
</evidence>
<accession>A0A7X4GCP8</accession>
<dbReference type="EMBL" id="WVTD01000001">
    <property type="protein sequence ID" value="MYL96228.1"/>
    <property type="molecule type" value="Genomic_DNA"/>
</dbReference>
<evidence type="ECO:0000256" key="2">
    <source>
        <dbReference type="ARBA" id="ARBA00023125"/>
    </source>
</evidence>
<dbReference type="AlphaFoldDB" id="A0A7X4GCP8"/>
<feature type="region of interest" description="Disordered" evidence="4">
    <location>
        <begin position="1"/>
        <end position="26"/>
    </location>
</feature>
<dbReference type="SMART" id="SM00342">
    <property type="entry name" value="HTH_ARAC"/>
    <property type="match status" value="1"/>
</dbReference>